<protein>
    <recommendedName>
        <fullName evidence="3">Right handed beta helix region</fullName>
    </recommendedName>
</protein>
<evidence type="ECO:0008006" key="3">
    <source>
        <dbReference type="Google" id="ProtNLM"/>
    </source>
</evidence>
<gene>
    <name evidence="1" type="ORF">GSY63_23910</name>
</gene>
<name>A0A965ZLU8_9SPHI</name>
<dbReference type="SUPFAM" id="SSF51126">
    <property type="entry name" value="Pectin lyase-like"/>
    <property type="match status" value="2"/>
</dbReference>
<evidence type="ECO:0000313" key="1">
    <source>
        <dbReference type="EMBL" id="NCD72432.1"/>
    </source>
</evidence>
<accession>A0A965ZLU8</accession>
<evidence type="ECO:0000313" key="2">
    <source>
        <dbReference type="Proteomes" id="UP000638732"/>
    </source>
</evidence>
<dbReference type="Gene3D" id="2.160.20.10">
    <property type="entry name" value="Single-stranded right-handed beta-helix, Pectin lyase-like"/>
    <property type="match status" value="1"/>
</dbReference>
<sequence>MIRNLKMLAFMAILVITACKKNELITSQPESSKAGAAVMATTNVSAMAVTATYYIDAVNGKDSFDGKSPATAWRTITKVNQTTFQPGNVILFKCGQSWTNRLHPLGSGTNGSPIVIGRYGDTTLRAPLIQGGGNNTSTIYLYNQAYWEINDIEVTNFSSTEEGQTLDAWESNNQSYYANGNLPDRLDNSSNHSMRLGILIQAQDKGSVNHIYLRNVLVHGVNGKLDATDDTKYNGGIYFNITGTSTPTYFNDILIDRCTVRDVDRTGLFFGSTWKDRTLTDPGNWQPSLGVIVRNSYFTRSGANALIIRVTDHALIERNLFDHCAIKGSGNAAFAFSSDYAKFQYNECRYTKANKGDDDAGGLDADFYCKNTIIQYNYLHNNDFGLLITGGGFATSFNDGTQVKFNIIEKDGTVQQHDGHAFMMRISGSATNTLIYNNVIDIGPSQTGVALTWQKSWNGKTPSNTTYYNNIYDNGGTGSTFEISQGSNTKFDYNAFYRNAAARQPTQVHPINGDVKFVNPGSGNPAGFKLKAGSVALGAGVIIPNSGAKDYFGNPISPTSAPNVGAYNGKGL</sequence>
<dbReference type="InterPro" id="IPR011050">
    <property type="entry name" value="Pectin_lyase_fold/virulence"/>
</dbReference>
<dbReference type="EMBL" id="WWEO01000045">
    <property type="protein sequence ID" value="NCD72432.1"/>
    <property type="molecule type" value="Genomic_DNA"/>
</dbReference>
<dbReference type="PROSITE" id="PS51257">
    <property type="entry name" value="PROKAR_LIPOPROTEIN"/>
    <property type="match status" value="1"/>
</dbReference>
<keyword evidence="2" id="KW-1185">Reference proteome</keyword>
<dbReference type="RefSeq" id="WP_166588378.1">
    <property type="nucleotide sequence ID" value="NZ_WWEO01000045.1"/>
</dbReference>
<proteinExistence type="predicted"/>
<reference evidence="1" key="2">
    <citation type="submission" date="2020-10" db="EMBL/GenBank/DDBJ databases">
        <title>Mucilaginibacter sp. nov., isolated from soil.</title>
        <authorList>
            <person name="Jeon C.O."/>
        </authorList>
    </citation>
    <scope>NUCLEOTIDE SEQUENCE</scope>
    <source>
        <strain evidence="1">R11</strain>
    </source>
</reference>
<dbReference type="SMART" id="SM00710">
    <property type="entry name" value="PbH1"/>
    <property type="match status" value="6"/>
</dbReference>
<dbReference type="InterPro" id="IPR012334">
    <property type="entry name" value="Pectin_lyas_fold"/>
</dbReference>
<reference evidence="1" key="1">
    <citation type="submission" date="2020-01" db="EMBL/GenBank/DDBJ databases">
        <authorList>
            <person name="Seo Y.L."/>
        </authorList>
    </citation>
    <scope>NUCLEOTIDE SEQUENCE</scope>
    <source>
        <strain evidence="1">R11</strain>
    </source>
</reference>
<dbReference type="InterPro" id="IPR006626">
    <property type="entry name" value="PbH1"/>
</dbReference>
<dbReference type="AlphaFoldDB" id="A0A965ZLU8"/>
<comment type="caution">
    <text evidence="1">The sequence shown here is derived from an EMBL/GenBank/DDBJ whole genome shotgun (WGS) entry which is preliminary data.</text>
</comment>
<dbReference type="Proteomes" id="UP000638732">
    <property type="component" value="Unassembled WGS sequence"/>
</dbReference>
<organism evidence="1 2">
    <name type="scientific">Mucilaginibacter agri</name>
    <dbReference type="NCBI Taxonomy" id="2695265"/>
    <lineage>
        <taxon>Bacteria</taxon>
        <taxon>Pseudomonadati</taxon>
        <taxon>Bacteroidota</taxon>
        <taxon>Sphingobacteriia</taxon>
        <taxon>Sphingobacteriales</taxon>
        <taxon>Sphingobacteriaceae</taxon>
        <taxon>Mucilaginibacter</taxon>
    </lineage>
</organism>